<protein>
    <submittedName>
        <fullName evidence="1">DUF1799 domain-containing protein</fullName>
    </submittedName>
</protein>
<comment type="caution">
    <text evidence="1">The sequence shown here is derived from an EMBL/GenBank/DDBJ whole genome shotgun (WGS) entry which is preliminary data.</text>
</comment>
<dbReference type="InterPro" id="IPR014915">
    <property type="entry name" value="Phage_TLS_TfmB"/>
</dbReference>
<organism evidence="1 2">
    <name type="scientific">Massilia aerilata</name>
    <dbReference type="NCBI Taxonomy" id="453817"/>
    <lineage>
        <taxon>Bacteria</taxon>
        <taxon>Pseudomonadati</taxon>
        <taxon>Pseudomonadota</taxon>
        <taxon>Betaproteobacteria</taxon>
        <taxon>Burkholderiales</taxon>
        <taxon>Oxalobacteraceae</taxon>
        <taxon>Telluria group</taxon>
        <taxon>Massilia</taxon>
    </lineage>
</organism>
<dbReference type="Proteomes" id="UP001596086">
    <property type="component" value="Unassembled WGS sequence"/>
</dbReference>
<evidence type="ECO:0000313" key="2">
    <source>
        <dbReference type="Proteomes" id="UP001596086"/>
    </source>
</evidence>
<evidence type="ECO:0000313" key="1">
    <source>
        <dbReference type="EMBL" id="MFC5551756.1"/>
    </source>
</evidence>
<gene>
    <name evidence="1" type="ORF">ACFPO9_24830</name>
</gene>
<name>A0ABW0S469_9BURK</name>
<keyword evidence="2" id="KW-1185">Reference proteome</keyword>
<dbReference type="RefSeq" id="WP_379776567.1">
    <property type="nucleotide sequence ID" value="NZ_JBHSMZ010000024.1"/>
</dbReference>
<accession>A0ABW0S469</accession>
<reference evidence="2" key="1">
    <citation type="journal article" date="2019" name="Int. J. Syst. Evol. Microbiol.">
        <title>The Global Catalogue of Microorganisms (GCM) 10K type strain sequencing project: providing services to taxonomists for standard genome sequencing and annotation.</title>
        <authorList>
            <consortium name="The Broad Institute Genomics Platform"/>
            <consortium name="The Broad Institute Genome Sequencing Center for Infectious Disease"/>
            <person name="Wu L."/>
            <person name="Ma J."/>
        </authorList>
    </citation>
    <scope>NUCLEOTIDE SEQUENCE [LARGE SCALE GENOMIC DNA]</scope>
    <source>
        <strain evidence="2">CGMCC 4.5798</strain>
    </source>
</reference>
<proteinExistence type="predicted"/>
<dbReference type="EMBL" id="JBHSMZ010000024">
    <property type="protein sequence ID" value="MFC5551756.1"/>
    <property type="molecule type" value="Genomic_DNA"/>
</dbReference>
<dbReference type="Pfam" id="PF08809">
    <property type="entry name" value="DUF1799"/>
    <property type="match status" value="1"/>
</dbReference>
<sequence>MPGSLRCAAGHRRHGPCLLQRLRQGNERTRKKLAQVARCAALGQIVSEEQLQEDRTAVDEAAAAFGLAPVYQEEKVEPLYLWPENVRSWNFFQAVSTQWTVGPGGAIGLSYPGVEVVRDAWGIRRKDWSRLFSELQVMERATLAAWRERKK</sequence>